<name>A0A2P6QGV8_ROSCH</name>
<dbReference type="EC" id="1.3.-.-" evidence="1"/>
<dbReference type="AlphaFoldDB" id="A0A2P6QGV8"/>
<accession>A0A2P6QGV8</accession>
<reference evidence="1 2" key="1">
    <citation type="journal article" date="2018" name="Nat. Genet.">
        <title>The Rosa genome provides new insights in the design of modern roses.</title>
        <authorList>
            <person name="Bendahmane M."/>
        </authorList>
    </citation>
    <scope>NUCLEOTIDE SEQUENCE [LARGE SCALE GENOMIC DNA]</scope>
    <source>
        <strain evidence="2">cv. Old Blush</strain>
    </source>
</reference>
<dbReference type="Proteomes" id="UP000238479">
    <property type="component" value="Chromosome 5"/>
</dbReference>
<evidence type="ECO:0000313" key="2">
    <source>
        <dbReference type="Proteomes" id="UP000238479"/>
    </source>
</evidence>
<gene>
    <name evidence="1" type="ORF">RchiOBHm_Chr5g0057341</name>
</gene>
<evidence type="ECO:0000313" key="1">
    <source>
        <dbReference type="EMBL" id="PRQ33412.1"/>
    </source>
</evidence>
<comment type="caution">
    <text evidence="1">The sequence shown here is derived from an EMBL/GenBank/DDBJ whole genome shotgun (WGS) entry which is preliminary data.</text>
</comment>
<dbReference type="Gramene" id="PRQ33412">
    <property type="protein sequence ID" value="PRQ33412"/>
    <property type="gene ID" value="RchiOBHm_Chr5g0057341"/>
</dbReference>
<proteinExistence type="predicted"/>
<dbReference type="PANTHER" id="PTHR32487">
    <property type="entry name" value="3-OXO-DELTA(4,5)-STEROID 5-BETA-REDUCTASE"/>
    <property type="match status" value="1"/>
</dbReference>
<dbReference type="PANTHER" id="PTHR32487:SF0">
    <property type="entry name" value="3-OXO-DELTA(4,5)-STEROID 5-BETA-REDUCTASE"/>
    <property type="match status" value="1"/>
</dbReference>
<dbReference type="GO" id="GO:0016491">
    <property type="term" value="F:oxidoreductase activity"/>
    <property type="evidence" value="ECO:0007669"/>
    <property type="project" value="UniProtKB-KW"/>
</dbReference>
<dbReference type="OMA" id="YARNERF"/>
<organism evidence="1 2">
    <name type="scientific">Rosa chinensis</name>
    <name type="common">China rose</name>
    <dbReference type="NCBI Taxonomy" id="74649"/>
    <lineage>
        <taxon>Eukaryota</taxon>
        <taxon>Viridiplantae</taxon>
        <taxon>Streptophyta</taxon>
        <taxon>Embryophyta</taxon>
        <taxon>Tracheophyta</taxon>
        <taxon>Spermatophyta</taxon>
        <taxon>Magnoliopsida</taxon>
        <taxon>eudicotyledons</taxon>
        <taxon>Gunneridae</taxon>
        <taxon>Pentapetalae</taxon>
        <taxon>rosids</taxon>
        <taxon>fabids</taxon>
        <taxon>Rosales</taxon>
        <taxon>Rosaceae</taxon>
        <taxon>Rosoideae</taxon>
        <taxon>Rosoideae incertae sedis</taxon>
        <taxon>Rosa</taxon>
    </lineage>
</organism>
<keyword evidence="2" id="KW-1185">Reference proteome</keyword>
<dbReference type="Gene3D" id="3.40.50.720">
    <property type="entry name" value="NAD(P)-binding Rossmann-like Domain"/>
    <property type="match status" value="2"/>
</dbReference>
<dbReference type="EMBL" id="PDCK01000043">
    <property type="protein sequence ID" value="PRQ33412.1"/>
    <property type="molecule type" value="Genomic_DNA"/>
</dbReference>
<protein>
    <submittedName>
        <fullName evidence="1">Putative oxidoreductase</fullName>
        <ecNumber evidence="1">1.3.-.-</ecNumber>
    </submittedName>
</protein>
<dbReference type="STRING" id="74649.A0A2P6QGV8"/>
<sequence>MSWWWAGAIGAAKLKCHKHQKSVGLVIGVIGQVGNRLAEILSISDIHGGPWKVYDVARSHRPNWDVDHPVECVLRSTKAESCSVNRAEGLQLRFSGRREDWESYSEASDVDLIAEQQIWAVVDPYARNERFNINNRVVFKWKHIWKVLVEQYEIEEYGFDQDFSLVEMIKDKGSVWDEIKENQLWLTKLEEVGMWPEKVEEEEIKK</sequence>
<keyword evidence="1" id="KW-0560">Oxidoreductase</keyword>